<feature type="domain" description="CBS" evidence="10">
    <location>
        <begin position="136"/>
        <end position="199"/>
    </location>
</feature>
<comment type="similarity">
    <text evidence="2 9">Belongs to the SLC41A transporter family.</text>
</comment>
<evidence type="ECO:0000256" key="2">
    <source>
        <dbReference type="ARBA" id="ARBA00009749"/>
    </source>
</evidence>
<dbReference type="PROSITE" id="PS51371">
    <property type="entry name" value="CBS"/>
    <property type="match status" value="2"/>
</dbReference>
<dbReference type="Pfam" id="PF03448">
    <property type="entry name" value="MgtE_N"/>
    <property type="match status" value="1"/>
</dbReference>
<dbReference type="SMART" id="SM00924">
    <property type="entry name" value="MgtE_N"/>
    <property type="match status" value="1"/>
</dbReference>
<feature type="transmembrane region" description="Helical" evidence="9">
    <location>
        <begin position="396"/>
        <end position="418"/>
    </location>
</feature>
<dbReference type="Pfam" id="PF00571">
    <property type="entry name" value="CBS"/>
    <property type="match status" value="2"/>
</dbReference>
<dbReference type="Pfam" id="PF01769">
    <property type="entry name" value="MgtE"/>
    <property type="match status" value="1"/>
</dbReference>
<organism evidence="11 12">
    <name type="scientific">Candidatus Saccharicenans subterraneus</name>
    <dbReference type="NCBI Taxonomy" id="2508984"/>
    <lineage>
        <taxon>Bacteria</taxon>
        <taxon>Candidatus Aminicenantota</taxon>
        <taxon>Candidatus Aminicenantia</taxon>
        <taxon>Candidatus Aminicenantales</taxon>
        <taxon>Candidatus Saccharicenantaceae</taxon>
        <taxon>Candidatus Saccharicenans</taxon>
    </lineage>
</organism>
<feature type="transmembrane region" description="Helical" evidence="9">
    <location>
        <begin position="430"/>
        <end position="453"/>
    </location>
</feature>
<feature type="transmembrane region" description="Helical" evidence="9">
    <location>
        <begin position="362"/>
        <end position="384"/>
    </location>
</feature>
<dbReference type="InterPro" id="IPR046342">
    <property type="entry name" value="CBS_dom_sf"/>
</dbReference>
<comment type="subunit">
    <text evidence="9">Homodimer.</text>
</comment>
<name>A0A3E2BR54_9BACT</name>
<keyword evidence="5 9" id="KW-0460">Magnesium</keyword>
<dbReference type="NCBIfam" id="TIGR00400">
    <property type="entry name" value="mgtE"/>
    <property type="match status" value="1"/>
</dbReference>
<keyword evidence="9" id="KW-1003">Cell membrane</keyword>
<dbReference type="GO" id="GO:0005886">
    <property type="term" value="C:plasma membrane"/>
    <property type="evidence" value="ECO:0007669"/>
    <property type="project" value="UniProtKB-SubCell"/>
</dbReference>
<dbReference type="InterPro" id="IPR006668">
    <property type="entry name" value="Mg_transptr_MgtE_intracell_dom"/>
</dbReference>
<dbReference type="GO" id="GO:0046872">
    <property type="term" value="F:metal ion binding"/>
    <property type="evidence" value="ECO:0007669"/>
    <property type="project" value="UniProtKB-KW"/>
</dbReference>
<dbReference type="InterPro" id="IPR006667">
    <property type="entry name" value="SLC41_membr_dom"/>
</dbReference>
<comment type="function">
    <text evidence="9">Acts as a magnesium transporter.</text>
</comment>
<dbReference type="AlphaFoldDB" id="A0A3E2BR54"/>
<evidence type="ECO:0000256" key="5">
    <source>
        <dbReference type="ARBA" id="ARBA00022842"/>
    </source>
</evidence>
<dbReference type="Gene3D" id="3.10.580.10">
    <property type="entry name" value="CBS-domain"/>
    <property type="match status" value="1"/>
</dbReference>
<keyword evidence="7 9" id="KW-0472">Membrane</keyword>
<accession>A0A3E2BR54</accession>
<dbReference type="PANTHER" id="PTHR43773">
    <property type="entry name" value="MAGNESIUM TRANSPORTER MGTE"/>
    <property type="match status" value="1"/>
</dbReference>
<dbReference type="Gene3D" id="1.25.60.10">
    <property type="entry name" value="MgtE N-terminal domain-like"/>
    <property type="match status" value="1"/>
</dbReference>
<proteinExistence type="inferred from homology"/>
<dbReference type="SUPFAM" id="SSF158791">
    <property type="entry name" value="MgtE N-terminal domain-like"/>
    <property type="match status" value="1"/>
</dbReference>
<dbReference type="InterPro" id="IPR038076">
    <property type="entry name" value="MgtE_N_sf"/>
</dbReference>
<gene>
    <name evidence="11" type="ORF">OP8BY_1064</name>
</gene>
<dbReference type="GO" id="GO:0015095">
    <property type="term" value="F:magnesium ion transmembrane transporter activity"/>
    <property type="evidence" value="ECO:0007669"/>
    <property type="project" value="UniProtKB-UniRule"/>
</dbReference>
<protein>
    <recommendedName>
        <fullName evidence="9">Magnesium transporter MgtE</fullName>
    </recommendedName>
</protein>
<dbReference type="InterPro" id="IPR006669">
    <property type="entry name" value="MgtE_transporter"/>
</dbReference>
<dbReference type="SMART" id="SM00116">
    <property type="entry name" value="CBS"/>
    <property type="match status" value="2"/>
</dbReference>
<dbReference type="InterPro" id="IPR036739">
    <property type="entry name" value="SLC41_membr_dom_sf"/>
</dbReference>
<comment type="caution">
    <text evidence="9">Lacks conserved residue(s) required for the propagation of feature annotation.</text>
</comment>
<evidence type="ECO:0000256" key="9">
    <source>
        <dbReference type="RuleBase" id="RU362011"/>
    </source>
</evidence>
<dbReference type="CDD" id="cd04606">
    <property type="entry name" value="CBS_pair_Mg_transporter"/>
    <property type="match status" value="1"/>
</dbReference>
<feature type="domain" description="CBS" evidence="10">
    <location>
        <begin position="200"/>
        <end position="256"/>
    </location>
</feature>
<evidence type="ECO:0000256" key="1">
    <source>
        <dbReference type="ARBA" id="ARBA00004141"/>
    </source>
</evidence>
<dbReference type="EMBL" id="QUAH01000001">
    <property type="protein sequence ID" value="RFT17122.1"/>
    <property type="molecule type" value="Genomic_DNA"/>
</dbReference>
<dbReference type="Proteomes" id="UP000257323">
    <property type="component" value="Unassembled WGS sequence"/>
</dbReference>
<keyword evidence="3 9" id="KW-0813">Transport</keyword>
<keyword evidence="8" id="KW-0129">CBS domain</keyword>
<evidence type="ECO:0000259" key="10">
    <source>
        <dbReference type="PROSITE" id="PS51371"/>
    </source>
</evidence>
<dbReference type="Gene3D" id="1.10.357.20">
    <property type="entry name" value="SLC41 divalent cation transporters, integral membrane domain"/>
    <property type="match status" value="1"/>
</dbReference>
<evidence type="ECO:0000256" key="3">
    <source>
        <dbReference type="ARBA" id="ARBA00022448"/>
    </source>
</evidence>
<dbReference type="InterPro" id="IPR000644">
    <property type="entry name" value="CBS_dom"/>
</dbReference>
<dbReference type="PANTHER" id="PTHR43773:SF1">
    <property type="entry name" value="MAGNESIUM TRANSPORTER MGTE"/>
    <property type="match status" value="1"/>
</dbReference>
<dbReference type="SUPFAM" id="SSF161093">
    <property type="entry name" value="MgtE membrane domain-like"/>
    <property type="match status" value="1"/>
</dbReference>
<evidence type="ECO:0000256" key="8">
    <source>
        <dbReference type="PROSITE-ProRule" id="PRU00703"/>
    </source>
</evidence>
<sequence length="459" mass="50628">MVNPLLAPELRELLAEKNYAELCEFCESTHPAQVAEFLSALNPQEIWEILKHLSPSLRGEIFSRLDEEVQLEMISTLGREPMGKLLSEMPPDDRVDLVKQLSKKQREAIIPAMAQAEREDLRRLIAYPEGTAGSVMTSEYAVLTPELTVEKAIAKLRREAPDKETIYYSYVVDNNQKLIGFISLKDLILAPPGARVGDIMHQDVIYARANDDQEEVARLIQKYDLLAIPVVDENDRLVGIITHDDAMDVLQQEQQEDVEKLMAISGSHEVGAYMKLSTWDHFRSRIPWILGLAILGFISGYIVQSYESILIQVAILASFMPMLADTGGNAGSQSATLVIRALALKEISTRDALKILVKEFKVALLMAVVLALVAYFRVLLFIGHSSTAETIAPLKVGLAVAVALAIQVISSTLIGAFLPLIASSLRFDPAVVASPMLTTVVDITGLFIFFSIAKLMLGL</sequence>
<comment type="subcellular location">
    <subcellularLocation>
        <location evidence="9">Cell membrane</location>
        <topology evidence="9">Multi-pass membrane protein</topology>
    </subcellularLocation>
    <subcellularLocation>
        <location evidence="1">Membrane</location>
        <topology evidence="1">Multi-pass membrane protein</topology>
    </subcellularLocation>
</comment>
<comment type="caution">
    <text evidence="11">The sequence shown here is derived from an EMBL/GenBank/DDBJ whole genome shotgun (WGS) entry which is preliminary data.</text>
</comment>
<evidence type="ECO:0000256" key="7">
    <source>
        <dbReference type="ARBA" id="ARBA00023136"/>
    </source>
</evidence>
<evidence type="ECO:0000313" key="12">
    <source>
        <dbReference type="Proteomes" id="UP000257323"/>
    </source>
</evidence>
<reference evidence="11 12" key="1">
    <citation type="submission" date="2018-08" db="EMBL/GenBank/DDBJ databases">
        <title>Genome analysis of the thermophilic bacterium of the candidate phylum Aminicenantes from deep subsurface aquifer revealed its physiology and ecological role.</title>
        <authorList>
            <person name="Kadnikov V.V."/>
            <person name="Mardanov A.V."/>
            <person name="Beletsky A.V."/>
            <person name="Karnachuk O.V."/>
            <person name="Ravin N.V."/>
        </authorList>
    </citation>
    <scope>NUCLEOTIDE SEQUENCE [LARGE SCALE GENOMIC DNA]</scope>
    <source>
        <strain evidence="11">BY38</strain>
    </source>
</reference>
<evidence type="ECO:0000313" key="11">
    <source>
        <dbReference type="EMBL" id="RFT17122.1"/>
    </source>
</evidence>
<keyword evidence="9" id="KW-0479">Metal-binding</keyword>
<evidence type="ECO:0000256" key="4">
    <source>
        <dbReference type="ARBA" id="ARBA00022692"/>
    </source>
</evidence>
<dbReference type="SUPFAM" id="SSF54631">
    <property type="entry name" value="CBS-domain pair"/>
    <property type="match status" value="1"/>
</dbReference>
<keyword evidence="4 9" id="KW-0812">Transmembrane</keyword>
<evidence type="ECO:0000256" key="6">
    <source>
        <dbReference type="ARBA" id="ARBA00022989"/>
    </source>
</evidence>
<keyword evidence="6 9" id="KW-1133">Transmembrane helix</keyword>
<feature type="transmembrane region" description="Helical" evidence="9">
    <location>
        <begin position="286"/>
        <end position="303"/>
    </location>
</feature>